<reference evidence="1 4" key="2">
    <citation type="submission" date="2019-07" db="EMBL/GenBank/DDBJ databases">
        <title>Whole genome shotgun sequence of Lactobacillus spicheri NBRC 107155.</title>
        <authorList>
            <person name="Hosoyama A."/>
            <person name="Uohara A."/>
            <person name="Ohji S."/>
            <person name="Ichikawa N."/>
        </authorList>
    </citation>
    <scope>NUCLEOTIDE SEQUENCE [LARGE SCALE GENOMIC DNA]</scope>
    <source>
        <strain evidence="1 4">NBRC 107155</strain>
    </source>
</reference>
<evidence type="ECO:0000313" key="4">
    <source>
        <dbReference type="Proteomes" id="UP000321691"/>
    </source>
</evidence>
<organism evidence="2 3">
    <name type="scientific">Levilactobacillus spicheri</name>
    <dbReference type="NCBI Taxonomy" id="216463"/>
    <lineage>
        <taxon>Bacteria</taxon>
        <taxon>Bacillati</taxon>
        <taxon>Bacillota</taxon>
        <taxon>Bacilli</taxon>
        <taxon>Lactobacillales</taxon>
        <taxon>Lactobacillaceae</taxon>
        <taxon>Levilactobacillus</taxon>
    </lineage>
</organism>
<gene>
    <name evidence="1" type="ORF">LSP04_15680</name>
    <name evidence="2" type="ORF">VC81_13115</name>
</gene>
<dbReference type="EMBL" id="JZCR01000025">
    <property type="protein sequence ID" value="KJW11721.1"/>
    <property type="molecule type" value="Genomic_DNA"/>
</dbReference>
<dbReference type="EMBL" id="BJZI01000021">
    <property type="protein sequence ID" value="GEO67149.1"/>
    <property type="molecule type" value="Genomic_DNA"/>
</dbReference>
<dbReference type="Proteomes" id="UP000033491">
    <property type="component" value="Unassembled WGS sequence"/>
</dbReference>
<dbReference type="OrthoDB" id="2146345at2"/>
<keyword evidence="4" id="KW-1185">Reference proteome</keyword>
<sequence>MAQDYTELMNQLKDQKIDQFEIGPEEFPAFQQAFMAFDTRKRIIGQAHKGGKIIYRYDHDVANQDA</sequence>
<name>A0A0F3RP31_9LACO</name>
<evidence type="ECO:0000313" key="3">
    <source>
        <dbReference type="Proteomes" id="UP000033491"/>
    </source>
</evidence>
<evidence type="ECO:0000313" key="2">
    <source>
        <dbReference type="EMBL" id="KJW11721.1"/>
    </source>
</evidence>
<dbReference type="PATRIC" id="fig|216463.3.peg.1886"/>
<dbReference type="RefSeq" id="WP_045808502.1">
    <property type="nucleotide sequence ID" value="NZ_BJZI01000021.1"/>
</dbReference>
<dbReference type="Proteomes" id="UP000321691">
    <property type="component" value="Unassembled WGS sequence"/>
</dbReference>
<comment type="caution">
    <text evidence="2">The sequence shown here is derived from an EMBL/GenBank/DDBJ whole genome shotgun (WGS) entry which is preliminary data.</text>
</comment>
<evidence type="ECO:0000313" key="1">
    <source>
        <dbReference type="EMBL" id="GEO67149.1"/>
    </source>
</evidence>
<reference evidence="2 3" key="1">
    <citation type="submission" date="2015-03" db="EMBL/GenBank/DDBJ databases">
        <authorList>
            <person name="Zheng J."/>
            <person name="Ganezle M."/>
        </authorList>
    </citation>
    <scope>NUCLEOTIDE SEQUENCE [LARGE SCALE GENOMIC DNA]</scope>
    <source>
        <strain evidence="2 3">LP38</strain>
    </source>
</reference>
<protein>
    <submittedName>
        <fullName evidence="2">Uncharacterized protein</fullName>
    </submittedName>
</protein>
<accession>A0A0F3RP31</accession>
<proteinExistence type="predicted"/>
<dbReference type="AlphaFoldDB" id="A0A0F3RP31"/>
<dbReference type="STRING" id="216463.VC81_13115"/>